<organism evidence="1 2">
    <name type="scientific">Lithohypha guttulata</name>
    <dbReference type="NCBI Taxonomy" id="1690604"/>
    <lineage>
        <taxon>Eukaryota</taxon>
        <taxon>Fungi</taxon>
        <taxon>Dikarya</taxon>
        <taxon>Ascomycota</taxon>
        <taxon>Pezizomycotina</taxon>
        <taxon>Eurotiomycetes</taxon>
        <taxon>Chaetothyriomycetidae</taxon>
        <taxon>Chaetothyriales</taxon>
        <taxon>Trichomeriaceae</taxon>
        <taxon>Lithohypha</taxon>
    </lineage>
</organism>
<gene>
    <name evidence="1" type="ORF">LTR05_008013</name>
</gene>
<sequence length="255" mass="29130">MIDLASACESLREIVIINNEEHFARTGHISDFPSMGPMQTFIGTARNAIIRQRLPQLSKFLICGRKNSPWEADELTLGYHWSIDLLHNKTTVWPHINCVPPKVWDKADGTQAYWMRYQEAPGSKILDIADLSSNDGITRLIDGSSWSKSSNTGIELPSHQVKSRDDHEWLRDDISIMLERSEQLKAYPPGHCHDLWFWEKCLGRRLIDVQFLDGTTLPDCPKREQPPAEKELVEMMARTSQFGDVQQDKQGGDDD</sequence>
<evidence type="ECO:0000313" key="1">
    <source>
        <dbReference type="EMBL" id="KAK5081219.1"/>
    </source>
</evidence>
<evidence type="ECO:0000313" key="2">
    <source>
        <dbReference type="Proteomes" id="UP001309876"/>
    </source>
</evidence>
<accession>A0AAN7STM9</accession>
<name>A0AAN7STM9_9EURO</name>
<dbReference type="Proteomes" id="UP001309876">
    <property type="component" value="Unassembled WGS sequence"/>
</dbReference>
<proteinExistence type="predicted"/>
<dbReference type="AlphaFoldDB" id="A0AAN7STM9"/>
<dbReference type="EMBL" id="JAVRRJ010000010">
    <property type="protein sequence ID" value="KAK5081219.1"/>
    <property type="molecule type" value="Genomic_DNA"/>
</dbReference>
<reference evidence="1 2" key="1">
    <citation type="submission" date="2023-08" db="EMBL/GenBank/DDBJ databases">
        <title>Black Yeasts Isolated from many extreme environments.</title>
        <authorList>
            <person name="Coleine C."/>
            <person name="Stajich J.E."/>
            <person name="Selbmann L."/>
        </authorList>
    </citation>
    <scope>NUCLEOTIDE SEQUENCE [LARGE SCALE GENOMIC DNA]</scope>
    <source>
        <strain evidence="1 2">CCFEE 5910</strain>
    </source>
</reference>
<keyword evidence="2" id="KW-1185">Reference proteome</keyword>
<comment type="caution">
    <text evidence="1">The sequence shown here is derived from an EMBL/GenBank/DDBJ whole genome shotgun (WGS) entry which is preliminary data.</text>
</comment>
<protein>
    <submittedName>
        <fullName evidence="1">Uncharacterized protein</fullName>
    </submittedName>
</protein>